<sequence length="398" mass="45636">MDDEYDDIGSCYLGLYEQAIAASLQNNTQDKCVEAVSDVLYKMNEVKLEVDVFKHVTTDAQIMNITAQSLRSLAEISDTNEETFNVLDLAACWSTEFGNNWDRMSDRALQCFPGRPPVLTYMLGTFEPGEPPAKKRRETKSRNALMNKQKKKPEDLTEVDEDDDEMLQQMRFVMSVLAEAMKTNDNKPLCYFRFVVDPHSFSNTIENIFHTSFMVRDGLVSLMLNDGFPEISLIPKKVLEKEKETGTAKSKHALVFPLDMDMWEESLTCFTRGYITTKFVVFRCYRSRELVSQGGVVNLFQKGYIMTNLVVFRCYRSRELVSDRGYIMTKFVVFLCYRSRELVSGGGEELQYKGSNDPQHTKELRGQFINCEGDVHRFFKRASIDYAMLIGAESSGLM</sequence>
<organism evidence="10">
    <name type="scientific">Timema cristinae</name>
    <name type="common">Walking stick</name>
    <dbReference type="NCBI Taxonomy" id="61476"/>
    <lineage>
        <taxon>Eukaryota</taxon>
        <taxon>Metazoa</taxon>
        <taxon>Ecdysozoa</taxon>
        <taxon>Arthropoda</taxon>
        <taxon>Hexapoda</taxon>
        <taxon>Insecta</taxon>
        <taxon>Pterygota</taxon>
        <taxon>Neoptera</taxon>
        <taxon>Polyneoptera</taxon>
        <taxon>Phasmatodea</taxon>
        <taxon>Timematodea</taxon>
        <taxon>Timematoidea</taxon>
        <taxon>Timematidae</taxon>
        <taxon>Timema</taxon>
    </lineage>
</organism>
<name>A0A7R9D749_TIMCR</name>
<evidence type="ECO:0000256" key="5">
    <source>
        <dbReference type="ARBA" id="ARBA00023204"/>
    </source>
</evidence>
<feature type="domain" description="Non-structural maintenance of chromosome element 4 C-terminal" evidence="9">
    <location>
        <begin position="189"/>
        <end position="268"/>
    </location>
</feature>
<reference evidence="10" key="1">
    <citation type="submission" date="2020-11" db="EMBL/GenBank/DDBJ databases">
        <authorList>
            <person name="Tran Van P."/>
        </authorList>
    </citation>
    <scope>NUCLEOTIDE SEQUENCE</scope>
</reference>
<keyword evidence="3 7" id="KW-0227">DNA damage</keyword>
<comment type="similarity">
    <text evidence="2 7">Belongs to the NSE4 family.</text>
</comment>
<comment type="subcellular location">
    <subcellularLocation>
        <location evidence="1 7">Nucleus</location>
    </subcellularLocation>
</comment>
<dbReference type="AlphaFoldDB" id="A0A7R9D749"/>
<evidence type="ECO:0000256" key="8">
    <source>
        <dbReference type="SAM" id="MobiDB-lite"/>
    </source>
</evidence>
<evidence type="ECO:0000256" key="3">
    <source>
        <dbReference type="ARBA" id="ARBA00022763"/>
    </source>
</evidence>
<dbReference type="PANTHER" id="PTHR16140:SF0">
    <property type="entry name" value="NON-STRUCTURAL MAINTENANCE OF CHROMOSOMES ELEMENT 4"/>
    <property type="match status" value="1"/>
</dbReference>
<comment type="function">
    <text evidence="7">Component of the SMC5-SMC6 complex, that promotes sister chromatid alignment after DNA damage and facilitates double-stranded DNA breaks (DSBs) repair via homologous recombination between sister chromatids.</text>
</comment>
<dbReference type="EMBL" id="OC321057">
    <property type="protein sequence ID" value="CAD7409354.1"/>
    <property type="molecule type" value="Genomic_DNA"/>
</dbReference>
<keyword evidence="4 7" id="KW-0233">DNA recombination</keyword>
<evidence type="ECO:0000256" key="7">
    <source>
        <dbReference type="RuleBase" id="RU365071"/>
    </source>
</evidence>
<dbReference type="PANTHER" id="PTHR16140">
    <property type="entry name" value="NON-STRUCTURAL MAINTENANCE OF CHROMOSOMES ELEMENT 4"/>
    <property type="match status" value="1"/>
</dbReference>
<protein>
    <recommendedName>
        <fullName evidence="7">Non-structural maintenance of chromosomes element 4</fullName>
    </recommendedName>
</protein>
<proteinExistence type="inferred from homology"/>
<evidence type="ECO:0000259" key="9">
    <source>
        <dbReference type="Pfam" id="PF08743"/>
    </source>
</evidence>
<keyword evidence="6 7" id="KW-0539">Nucleus</keyword>
<evidence type="ECO:0000256" key="4">
    <source>
        <dbReference type="ARBA" id="ARBA00023172"/>
    </source>
</evidence>
<keyword evidence="5 7" id="KW-0234">DNA repair</keyword>
<accession>A0A7R9D749</accession>
<feature type="region of interest" description="Disordered" evidence="8">
    <location>
        <begin position="126"/>
        <end position="161"/>
    </location>
</feature>
<dbReference type="GO" id="GO:0006310">
    <property type="term" value="P:DNA recombination"/>
    <property type="evidence" value="ECO:0007669"/>
    <property type="project" value="UniProtKB-UniRule"/>
</dbReference>
<dbReference type="GO" id="GO:0005634">
    <property type="term" value="C:nucleus"/>
    <property type="evidence" value="ECO:0007669"/>
    <property type="project" value="UniProtKB-SubCell"/>
</dbReference>
<evidence type="ECO:0000256" key="1">
    <source>
        <dbReference type="ARBA" id="ARBA00004123"/>
    </source>
</evidence>
<comment type="subunit">
    <text evidence="7">Component of the SMC5-SMC6 complex.</text>
</comment>
<dbReference type="Pfam" id="PF08743">
    <property type="entry name" value="Nse4_C"/>
    <property type="match status" value="1"/>
</dbReference>
<dbReference type="InterPro" id="IPR027786">
    <property type="entry name" value="Nse4/EID"/>
</dbReference>
<dbReference type="InterPro" id="IPR014854">
    <property type="entry name" value="Nse4_C"/>
</dbReference>
<evidence type="ECO:0000313" key="10">
    <source>
        <dbReference type="EMBL" id="CAD7409354.1"/>
    </source>
</evidence>
<dbReference type="GO" id="GO:0006281">
    <property type="term" value="P:DNA repair"/>
    <property type="evidence" value="ECO:0007669"/>
    <property type="project" value="UniProtKB-UniRule"/>
</dbReference>
<dbReference type="GO" id="GO:0030915">
    <property type="term" value="C:Smc5-Smc6 complex"/>
    <property type="evidence" value="ECO:0007669"/>
    <property type="project" value="UniProtKB-UniRule"/>
</dbReference>
<evidence type="ECO:0000256" key="2">
    <source>
        <dbReference type="ARBA" id="ARBA00008997"/>
    </source>
</evidence>
<gene>
    <name evidence="10" type="ORF">TCEB3V08_LOCUS9980</name>
</gene>
<evidence type="ECO:0000256" key="6">
    <source>
        <dbReference type="ARBA" id="ARBA00023242"/>
    </source>
</evidence>